<evidence type="ECO:0000256" key="2">
    <source>
        <dbReference type="SAM" id="Phobius"/>
    </source>
</evidence>
<keyword evidence="2" id="KW-0812">Transmembrane</keyword>
<dbReference type="InParanoid" id="A0A507B3U6"/>
<dbReference type="PANTHER" id="PTHR38791">
    <property type="entry name" value="ZN(II)2CYS6 TRANSCRIPTION FACTOR (EUROFUNG)-RELATED-RELATED"/>
    <property type="match status" value="1"/>
</dbReference>
<dbReference type="Proteomes" id="UP000319257">
    <property type="component" value="Unassembled WGS sequence"/>
</dbReference>
<dbReference type="InterPro" id="IPR056119">
    <property type="entry name" value="DUF7702"/>
</dbReference>
<name>A0A507B3U6_9PEZI</name>
<keyword evidence="2" id="KW-1133">Transmembrane helix</keyword>
<protein>
    <recommendedName>
        <fullName evidence="3">DUF7702 domain-containing protein</fullName>
    </recommendedName>
</protein>
<dbReference type="RefSeq" id="XP_030995447.1">
    <property type="nucleotide sequence ID" value="XM_031140516.1"/>
</dbReference>
<dbReference type="STRING" id="1093900.A0A507B3U6"/>
<dbReference type="InterPro" id="IPR053175">
    <property type="entry name" value="DHMBA_Reg_Transcription_Factor"/>
</dbReference>
<sequence length="719" mass="78728">MSHITLTDSLAILQLVYYSAALLASIWVSARHGLAKSSGWIFLAIFSTIRVVGCSAQISTIISTSDTAVTIATITTFLGISPLLLAALGIISRVYFSMLKAPWRTVFSMGIIKVVQVPAAVALILCIVGATSADSPADITTQATVKVGVAIFLAVLVVLSLLVAGAALWQRRTGAHWEGKLLAVVAASLPILLVRLINSFLLLFSTGFQNFTAKNSTGSVMVEFFMARVEEMVVVLMYLWAGFTHQVVPNNKDTTKRTKREEFKDESARIASRVEKARNKRSANPRPRTCTPPSSSTQVRPPKGNDHTLPRPSSPGLVTSPETTVLAYFMNCFIITSPFEGYLPSLCRGGSLDEHDAFSSATRAAAFATFALRVRNPRYLGTARSNYALSLAKTNAALTSQEDAVLDKTLAAVLLLGLFEALVFQGPRSGESWTAHTMGAAELLRLRGPGQFRSKTSHQLFVQTLTNIRTSCVQRGLPVPSEIIALAAEAKEWIDPRDPTFRLGPIIDRAASIRARAETCPGSEFALEAWNLDREITLLTKSLDQMLHFGIAYEEEASPWSYLGIAYRYPSHRAAKYWNAVRMIRMFVNNLIWDSASLGLKDTGHSHGIDKETTCDPLCNCAFFESLQAEAADNMEMLATDVLGSVPEFLERAEAGKIFRPSARTLIWPLYLIQQFSLCSLTAKTRATAYLYEIANDLNIPYVAQVAQMCELPGFEDTK</sequence>
<gene>
    <name evidence="4" type="ORF">E0L32_005939</name>
</gene>
<proteinExistence type="predicted"/>
<evidence type="ECO:0000256" key="1">
    <source>
        <dbReference type="SAM" id="MobiDB-lite"/>
    </source>
</evidence>
<feature type="domain" description="DUF7702" evidence="3">
    <location>
        <begin position="4"/>
        <end position="247"/>
    </location>
</feature>
<feature type="region of interest" description="Disordered" evidence="1">
    <location>
        <begin position="274"/>
        <end position="318"/>
    </location>
</feature>
<keyword evidence="5" id="KW-1185">Reference proteome</keyword>
<feature type="transmembrane region" description="Helical" evidence="2">
    <location>
        <begin position="181"/>
        <end position="204"/>
    </location>
</feature>
<dbReference type="EMBL" id="SKBQ01000032">
    <property type="protein sequence ID" value="TPX13736.1"/>
    <property type="molecule type" value="Genomic_DNA"/>
</dbReference>
<dbReference type="AlphaFoldDB" id="A0A507B3U6"/>
<feature type="compositionally biased region" description="Low complexity" evidence="1">
    <location>
        <begin position="285"/>
        <end position="297"/>
    </location>
</feature>
<evidence type="ECO:0000259" key="3">
    <source>
        <dbReference type="Pfam" id="PF24800"/>
    </source>
</evidence>
<feature type="transmembrane region" description="Helical" evidence="2">
    <location>
        <begin position="111"/>
        <end position="130"/>
    </location>
</feature>
<dbReference type="Pfam" id="PF24800">
    <property type="entry name" value="DUF7702"/>
    <property type="match status" value="1"/>
</dbReference>
<dbReference type="GeneID" id="41973386"/>
<evidence type="ECO:0000313" key="5">
    <source>
        <dbReference type="Proteomes" id="UP000319257"/>
    </source>
</evidence>
<dbReference type="OrthoDB" id="2991872at2759"/>
<feature type="transmembrane region" description="Helical" evidence="2">
    <location>
        <begin position="68"/>
        <end position="91"/>
    </location>
</feature>
<evidence type="ECO:0000313" key="4">
    <source>
        <dbReference type="EMBL" id="TPX13736.1"/>
    </source>
</evidence>
<organism evidence="4 5">
    <name type="scientific">Thyridium curvatum</name>
    <dbReference type="NCBI Taxonomy" id="1093900"/>
    <lineage>
        <taxon>Eukaryota</taxon>
        <taxon>Fungi</taxon>
        <taxon>Dikarya</taxon>
        <taxon>Ascomycota</taxon>
        <taxon>Pezizomycotina</taxon>
        <taxon>Sordariomycetes</taxon>
        <taxon>Sordariomycetidae</taxon>
        <taxon>Thyridiales</taxon>
        <taxon>Thyridiaceae</taxon>
        <taxon>Thyridium</taxon>
    </lineage>
</organism>
<keyword evidence="2" id="KW-0472">Membrane</keyword>
<feature type="transmembrane region" description="Helical" evidence="2">
    <location>
        <begin position="40"/>
        <end position="62"/>
    </location>
</feature>
<comment type="caution">
    <text evidence="4">The sequence shown here is derived from an EMBL/GenBank/DDBJ whole genome shotgun (WGS) entry which is preliminary data.</text>
</comment>
<reference evidence="4 5" key="1">
    <citation type="submission" date="2019-06" db="EMBL/GenBank/DDBJ databases">
        <title>Draft genome sequence of the filamentous fungus Phialemoniopsis curvata isolated from diesel fuel.</title>
        <authorList>
            <person name="Varaljay V.A."/>
            <person name="Lyon W.J."/>
            <person name="Crouch A.L."/>
            <person name="Drake C.E."/>
            <person name="Hollomon J.M."/>
            <person name="Nadeau L.J."/>
            <person name="Nunn H.S."/>
            <person name="Stevenson B.S."/>
            <person name="Bojanowski C.L."/>
            <person name="Crookes-Goodson W.J."/>
        </authorList>
    </citation>
    <scope>NUCLEOTIDE SEQUENCE [LARGE SCALE GENOMIC DNA]</scope>
    <source>
        <strain evidence="4 5">D216</strain>
    </source>
</reference>
<accession>A0A507B3U6</accession>
<feature type="transmembrane region" description="Helical" evidence="2">
    <location>
        <begin position="12"/>
        <end position="28"/>
    </location>
</feature>
<feature type="transmembrane region" description="Helical" evidence="2">
    <location>
        <begin position="150"/>
        <end position="169"/>
    </location>
</feature>